<evidence type="ECO:0000256" key="1">
    <source>
        <dbReference type="ARBA" id="ARBA00001255"/>
    </source>
</evidence>
<dbReference type="FunFam" id="3.20.20.70:FF:000202">
    <property type="entry name" value="Alpha-galactosidase"/>
    <property type="match status" value="1"/>
</dbReference>
<evidence type="ECO:0000256" key="6">
    <source>
        <dbReference type="ARBA" id="ARBA00023157"/>
    </source>
</evidence>
<dbReference type="InterPro" id="IPR000111">
    <property type="entry name" value="Glyco_hydro_27/36_CS"/>
</dbReference>
<dbReference type="Gene3D" id="2.60.40.1180">
    <property type="entry name" value="Golgi alpha-mannosidase II"/>
    <property type="match status" value="1"/>
</dbReference>
<comment type="catalytic activity">
    <reaction evidence="1 8">
        <text>Hydrolysis of terminal, non-reducing alpha-D-galactose residues in alpha-D-galactosides, including galactose oligosaccharides, galactomannans and galactolipids.</text>
        <dbReference type="EC" id="3.2.1.22"/>
    </reaction>
</comment>
<keyword evidence="6 8" id="KW-1015">Disulfide bond</keyword>
<dbReference type="EMBL" id="JACIDX010000002">
    <property type="protein sequence ID" value="MBB3953753.1"/>
    <property type="molecule type" value="Genomic_DNA"/>
</dbReference>
<dbReference type="InterPro" id="IPR017853">
    <property type="entry name" value="GH"/>
</dbReference>
<evidence type="ECO:0000313" key="10">
    <source>
        <dbReference type="EMBL" id="MBB3953753.1"/>
    </source>
</evidence>
<dbReference type="AlphaFoldDB" id="A0A7W6CG82"/>
<dbReference type="InterPro" id="IPR013780">
    <property type="entry name" value="Glyco_hydro_b"/>
</dbReference>
<evidence type="ECO:0000256" key="5">
    <source>
        <dbReference type="ARBA" id="ARBA00022801"/>
    </source>
</evidence>
<comment type="caution">
    <text evidence="10">The sequence shown here is derived from an EMBL/GenBank/DDBJ whole genome shotgun (WGS) entry which is preliminary data.</text>
</comment>
<dbReference type="InterPro" id="IPR013785">
    <property type="entry name" value="Aldolase_TIM"/>
</dbReference>
<dbReference type="PRINTS" id="PR00740">
    <property type="entry name" value="GLHYDRLASE27"/>
</dbReference>
<dbReference type="PANTHER" id="PTHR11452:SF75">
    <property type="entry name" value="ALPHA-GALACTOSIDASE MEL1"/>
    <property type="match status" value="1"/>
</dbReference>
<name>A0A7W6CG82_9SPHN</name>
<evidence type="ECO:0000313" key="11">
    <source>
        <dbReference type="Proteomes" id="UP000548867"/>
    </source>
</evidence>
<dbReference type="Pfam" id="PF16499">
    <property type="entry name" value="Melibiase_2"/>
    <property type="match status" value="1"/>
</dbReference>
<keyword evidence="4" id="KW-0732">Signal</keyword>
<keyword evidence="7 8" id="KW-0326">Glycosidase</keyword>
<dbReference type="InterPro" id="IPR002241">
    <property type="entry name" value="Glyco_hydro_27"/>
</dbReference>
<dbReference type="EC" id="3.2.1.22" evidence="3 8"/>
<dbReference type="InterPro" id="IPR041233">
    <property type="entry name" value="Melibiase_C"/>
</dbReference>
<dbReference type="SUPFAM" id="SSF51445">
    <property type="entry name" value="(Trans)glycosidases"/>
    <property type="match status" value="1"/>
</dbReference>
<dbReference type="GO" id="GO:0016052">
    <property type="term" value="P:carbohydrate catabolic process"/>
    <property type="evidence" value="ECO:0007669"/>
    <property type="project" value="UniProtKB-ARBA"/>
</dbReference>
<accession>A0A7W6CG82</accession>
<organism evidence="10 11">
    <name type="scientific">Novosphingobium sediminicola</name>
    <dbReference type="NCBI Taxonomy" id="563162"/>
    <lineage>
        <taxon>Bacteria</taxon>
        <taxon>Pseudomonadati</taxon>
        <taxon>Pseudomonadota</taxon>
        <taxon>Alphaproteobacteria</taxon>
        <taxon>Sphingomonadales</taxon>
        <taxon>Sphingomonadaceae</taxon>
        <taxon>Novosphingobium</taxon>
    </lineage>
</organism>
<dbReference type="Pfam" id="PF17801">
    <property type="entry name" value="Melibiase_C"/>
    <property type="match status" value="1"/>
</dbReference>
<sequence>MAQSAAPLVQTPPMGWNSWNRYGCRIDEGLIRGVADAMVANGMRDAGYAYVNIDDCWQGERDKDGFIQADPARFPSGIKALADYVHARGLKLGIYSDAGTKTCGGRAGSQGHEFQDATQYARWGVDYLKYDWCNTGAGAAQRNPREAYATMRAALDQAGRPIVFSICEWGDSKPWEWATGIGNLWRTTGDIANCWSCKLGHGSWNSLGVMEILDKQEGLRRYAGPGHWNDPDMLEVGNLSDLNENRSHFAMWTMLAAPLIVGADIAGLKPEITRILTNPRLVAIDQDALGIQGFAWQRGAELEIWARPLSGHRWAIAALNRSSVAQSHVLDWSKEPLGDDLNQTFAKIGEHHFNLIDAWTGKHVGDTQNALPLHVAPRDAQVFILEPKA</sequence>
<evidence type="ECO:0000256" key="3">
    <source>
        <dbReference type="ARBA" id="ARBA00012755"/>
    </source>
</evidence>
<protein>
    <recommendedName>
        <fullName evidence="3 8">Alpha-galactosidase</fullName>
        <ecNumber evidence="3 8">3.2.1.22</ecNumber>
    </recommendedName>
    <alternativeName>
        <fullName evidence="8">Melibiase</fullName>
    </alternativeName>
</protein>
<dbReference type="Gene3D" id="3.20.20.70">
    <property type="entry name" value="Aldolase class I"/>
    <property type="match status" value="1"/>
</dbReference>
<feature type="domain" description="Alpha galactosidase C-terminal" evidence="9">
    <location>
        <begin position="301"/>
        <end position="384"/>
    </location>
</feature>
<dbReference type="CDD" id="cd14792">
    <property type="entry name" value="GH27"/>
    <property type="match status" value="1"/>
</dbReference>
<reference evidence="10 11" key="1">
    <citation type="submission" date="2020-08" db="EMBL/GenBank/DDBJ databases">
        <title>Genomic Encyclopedia of Type Strains, Phase IV (KMG-IV): sequencing the most valuable type-strain genomes for metagenomic binning, comparative biology and taxonomic classification.</title>
        <authorList>
            <person name="Goeker M."/>
        </authorList>
    </citation>
    <scope>NUCLEOTIDE SEQUENCE [LARGE SCALE GENOMIC DNA]</scope>
    <source>
        <strain evidence="10 11">DSM 27057</strain>
    </source>
</reference>
<dbReference type="PANTHER" id="PTHR11452">
    <property type="entry name" value="ALPHA-GALACTOSIDASE/ALPHA-N-ACETYLGALACTOSAMINIDASE"/>
    <property type="match status" value="1"/>
</dbReference>
<keyword evidence="11" id="KW-1185">Reference proteome</keyword>
<evidence type="ECO:0000256" key="8">
    <source>
        <dbReference type="RuleBase" id="RU361168"/>
    </source>
</evidence>
<evidence type="ECO:0000259" key="9">
    <source>
        <dbReference type="Pfam" id="PF17801"/>
    </source>
</evidence>
<evidence type="ECO:0000256" key="7">
    <source>
        <dbReference type="ARBA" id="ARBA00023295"/>
    </source>
</evidence>
<evidence type="ECO:0000256" key="2">
    <source>
        <dbReference type="ARBA" id="ARBA00009743"/>
    </source>
</evidence>
<evidence type="ECO:0000256" key="4">
    <source>
        <dbReference type="ARBA" id="ARBA00022729"/>
    </source>
</evidence>
<dbReference type="SUPFAM" id="SSF51011">
    <property type="entry name" value="Glycosyl hydrolase domain"/>
    <property type="match status" value="1"/>
</dbReference>
<keyword evidence="5 8" id="KW-0378">Hydrolase</keyword>
<proteinExistence type="inferred from homology"/>
<comment type="similarity">
    <text evidence="2 8">Belongs to the glycosyl hydrolase 27 family.</text>
</comment>
<dbReference type="PROSITE" id="PS00512">
    <property type="entry name" value="ALPHA_GALACTOSIDASE"/>
    <property type="match status" value="1"/>
</dbReference>
<dbReference type="Proteomes" id="UP000548867">
    <property type="component" value="Unassembled WGS sequence"/>
</dbReference>
<dbReference type="GO" id="GO:0004557">
    <property type="term" value="F:alpha-galactosidase activity"/>
    <property type="evidence" value="ECO:0007669"/>
    <property type="project" value="UniProtKB-EC"/>
</dbReference>
<gene>
    <name evidence="10" type="ORF">GGR38_000680</name>
</gene>